<evidence type="ECO:0000313" key="2">
    <source>
        <dbReference type="Proteomes" id="UP000231932"/>
    </source>
</evidence>
<accession>A0A2K8N379</accession>
<gene>
    <name evidence="1" type="ORF">CVV65_02165</name>
</gene>
<dbReference type="Proteomes" id="UP000231932">
    <property type="component" value="Chromosome"/>
</dbReference>
<dbReference type="RefSeq" id="WP_100666752.1">
    <property type="nucleotide sequence ID" value="NZ_CP024955.1"/>
</dbReference>
<proteinExistence type="predicted"/>
<evidence type="ECO:0000313" key="1">
    <source>
        <dbReference type="EMBL" id="ATY83916.1"/>
    </source>
</evidence>
<dbReference type="KEGG" id="kyr:CVV65_02165"/>
<sequence length="101" mass="11349">MRYAIYERRFGGRPIVVGLEPLPGIALADNLYPAWSYETATPMLVSEADTDFWADVVEVSGTEKAIVVRALEGEAGVQALLRDAVRLHERLSREYAERRRA</sequence>
<dbReference type="OrthoDB" id="9838451at2"/>
<name>A0A2K8N379_9BACL</name>
<reference evidence="2" key="1">
    <citation type="submission" date="2017-11" db="EMBL/GenBank/DDBJ databases">
        <title>Complete Genome Sequence of Kyrpidia sp. Strain EA-1, a thermophilic, hydrogen-oxidizing Bacterium, isolated from the Azores.</title>
        <authorList>
            <person name="Reiner J.E."/>
            <person name="Lapp C.J."/>
            <person name="Bunk B."/>
            <person name="Gescher J."/>
        </authorList>
    </citation>
    <scope>NUCLEOTIDE SEQUENCE [LARGE SCALE GENOMIC DNA]</scope>
    <source>
        <strain evidence="2">EA-1</strain>
    </source>
</reference>
<dbReference type="EMBL" id="CP024955">
    <property type="protein sequence ID" value="ATY83916.1"/>
    <property type="molecule type" value="Genomic_DNA"/>
</dbReference>
<protein>
    <submittedName>
        <fullName evidence="1">Uncharacterized protein</fullName>
    </submittedName>
</protein>
<keyword evidence="2" id="KW-1185">Reference proteome</keyword>
<dbReference type="AlphaFoldDB" id="A0A2K8N379"/>
<organism evidence="1 2">
    <name type="scientific">Kyrpidia spormannii</name>
    <dbReference type="NCBI Taxonomy" id="2055160"/>
    <lineage>
        <taxon>Bacteria</taxon>
        <taxon>Bacillati</taxon>
        <taxon>Bacillota</taxon>
        <taxon>Bacilli</taxon>
        <taxon>Bacillales</taxon>
        <taxon>Alicyclobacillaceae</taxon>
        <taxon>Kyrpidia</taxon>
    </lineage>
</organism>